<proteinExistence type="predicted"/>
<sequence>MSELDPRTASIFAREVYTLVENDRITTEAFLNLPEFSTNTGARQALTADVGFRIVNVPDIFGLQEMYIH</sequence>
<evidence type="ECO:0000313" key="1">
    <source>
        <dbReference type="EMBL" id="VAW56345.1"/>
    </source>
</evidence>
<name>A0A3B0WKF4_9ZZZZ</name>
<dbReference type="AlphaFoldDB" id="A0A3B0WKF4"/>
<accession>A0A3B0WKF4</accession>
<dbReference type="EMBL" id="UOFF01000215">
    <property type="protein sequence ID" value="VAW56345.1"/>
    <property type="molecule type" value="Genomic_DNA"/>
</dbReference>
<protein>
    <submittedName>
        <fullName evidence="1">Uncharacterized protein</fullName>
    </submittedName>
</protein>
<gene>
    <name evidence="1" type="ORF">MNBD_GAMMA07-1095</name>
</gene>
<organism evidence="1">
    <name type="scientific">hydrothermal vent metagenome</name>
    <dbReference type="NCBI Taxonomy" id="652676"/>
    <lineage>
        <taxon>unclassified sequences</taxon>
        <taxon>metagenomes</taxon>
        <taxon>ecological metagenomes</taxon>
    </lineage>
</organism>
<reference evidence="1" key="1">
    <citation type="submission" date="2018-06" db="EMBL/GenBank/DDBJ databases">
        <authorList>
            <person name="Zhirakovskaya E."/>
        </authorList>
    </citation>
    <scope>NUCLEOTIDE SEQUENCE</scope>
</reference>